<name>A0A6J5KU44_9CAUD</name>
<proteinExistence type="predicted"/>
<organism evidence="2">
    <name type="scientific">uncultured Caudovirales phage</name>
    <dbReference type="NCBI Taxonomy" id="2100421"/>
    <lineage>
        <taxon>Viruses</taxon>
        <taxon>Duplodnaviria</taxon>
        <taxon>Heunggongvirae</taxon>
        <taxon>Uroviricota</taxon>
        <taxon>Caudoviricetes</taxon>
        <taxon>Peduoviridae</taxon>
        <taxon>Maltschvirus</taxon>
        <taxon>Maltschvirus maltsch</taxon>
    </lineage>
</organism>
<evidence type="ECO:0000259" key="1">
    <source>
        <dbReference type="Pfam" id="PF25590"/>
    </source>
</evidence>
<protein>
    <recommendedName>
        <fullName evidence="1">DUF7936 domain-containing protein</fullName>
    </recommendedName>
</protein>
<dbReference type="EMBL" id="LR796172">
    <property type="protein sequence ID" value="CAB4123710.1"/>
    <property type="molecule type" value="Genomic_DNA"/>
</dbReference>
<accession>A0A6J5KU44</accession>
<sequence>MTTYLWTIQQMDRLTSDGFVVTVHYNVNATDGEYQASTYGTTSYTQTPDETYIPYADLTQEIVVGWVQEALGKDTVEASLQGQIDALKNPVQESGLPW</sequence>
<dbReference type="Pfam" id="PF25590">
    <property type="entry name" value="DUF7936"/>
    <property type="match status" value="1"/>
</dbReference>
<feature type="domain" description="DUF7936" evidence="1">
    <location>
        <begin position="1"/>
        <end position="98"/>
    </location>
</feature>
<reference evidence="2" key="1">
    <citation type="submission" date="2020-04" db="EMBL/GenBank/DDBJ databases">
        <authorList>
            <person name="Chiriac C."/>
            <person name="Salcher M."/>
            <person name="Ghai R."/>
            <person name="Kavagutti S V."/>
        </authorList>
    </citation>
    <scope>NUCLEOTIDE SEQUENCE</scope>
</reference>
<dbReference type="InterPro" id="IPR057696">
    <property type="entry name" value="DUF7936"/>
</dbReference>
<evidence type="ECO:0000313" key="2">
    <source>
        <dbReference type="EMBL" id="CAB4123710.1"/>
    </source>
</evidence>
<gene>
    <name evidence="2" type="ORF">UFOVP48_67</name>
</gene>